<keyword evidence="2" id="KW-1185">Reference proteome</keyword>
<evidence type="ECO:0000313" key="1">
    <source>
        <dbReference type="EMBL" id="MCD2165563.1"/>
    </source>
</evidence>
<sequence>MTEKAVIRRLLPRRAANALFQEGIDTVELIKQRYPEGLLKVPGIGIVSFRAVEAAFFPGQKFDPTPRKYKRSPCASMLSEELSKHLHKTTPEILASRFPQETQAL</sequence>
<organism evidence="1 2">
    <name type="scientific">Comamonas koreensis</name>
    <dbReference type="NCBI Taxonomy" id="160825"/>
    <lineage>
        <taxon>Bacteria</taxon>
        <taxon>Pseudomonadati</taxon>
        <taxon>Pseudomonadota</taxon>
        <taxon>Betaproteobacteria</taxon>
        <taxon>Burkholderiales</taxon>
        <taxon>Comamonadaceae</taxon>
        <taxon>Comamonas</taxon>
    </lineage>
</organism>
<name>A0AAW4XV89_9BURK</name>
<proteinExistence type="predicted"/>
<comment type="caution">
    <text evidence="1">The sequence shown here is derived from an EMBL/GenBank/DDBJ whole genome shotgun (WGS) entry which is preliminary data.</text>
</comment>
<dbReference type="Proteomes" id="UP001199260">
    <property type="component" value="Unassembled WGS sequence"/>
</dbReference>
<dbReference type="RefSeq" id="WP_230774350.1">
    <property type="nucleotide sequence ID" value="NZ_JAJNCT010000010.1"/>
</dbReference>
<dbReference type="SUPFAM" id="SSF47789">
    <property type="entry name" value="C-terminal domain of RNA polymerase alpha subunit"/>
    <property type="match status" value="1"/>
</dbReference>
<evidence type="ECO:0008006" key="3">
    <source>
        <dbReference type="Google" id="ProtNLM"/>
    </source>
</evidence>
<dbReference type="EMBL" id="JAJNCT010000010">
    <property type="protein sequence ID" value="MCD2165563.1"/>
    <property type="molecule type" value="Genomic_DNA"/>
</dbReference>
<reference evidence="1 2" key="1">
    <citation type="submission" date="2021-11" db="EMBL/GenBank/DDBJ databases">
        <title>Genome sequence.</title>
        <authorList>
            <person name="Sun Q."/>
        </authorList>
    </citation>
    <scope>NUCLEOTIDE SEQUENCE [LARGE SCALE GENOMIC DNA]</scope>
    <source>
        <strain evidence="1 2">KCTC 12005</strain>
    </source>
</reference>
<gene>
    <name evidence="1" type="ORF">LPW39_10490</name>
</gene>
<protein>
    <recommendedName>
        <fullName evidence="3">Helix-hairpin-helix domain-containing protein</fullName>
    </recommendedName>
</protein>
<evidence type="ECO:0000313" key="2">
    <source>
        <dbReference type="Proteomes" id="UP001199260"/>
    </source>
</evidence>
<accession>A0AAW4XV89</accession>
<dbReference type="AlphaFoldDB" id="A0AAW4XV89"/>
<dbReference type="Gene3D" id="1.10.150.20">
    <property type="entry name" value="5' to 3' exonuclease, C-terminal subdomain"/>
    <property type="match status" value="1"/>
</dbReference>